<dbReference type="GO" id="GO:0016491">
    <property type="term" value="F:oxidoreductase activity"/>
    <property type="evidence" value="ECO:0007669"/>
    <property type="project" value="UniProtKB-KW"/>
</dbReference>
<accession>A0A6I6MR92</accession>
<dbReference type="AlphaFoldDB" id="A0A6I6MR92"/>
<evidence type="ECO:0000313" key="4">
    <source>
        <dbReference type="EMBL" id="QGZ93653.1"/>
    </source>
</evidence>
<dbReference type="InterPro" id="IPR023210">
    <property type="entry name" value="NADP_OxRdtase_dom"/>
</dbReference>
<gene>
    <name evidence="4" type="primary">yhdN_3</name>
    <name evidence="4" type="ORF">DSM104635_00465</name>
</gene>
<dbReference type="InterPro" id="IPR050523">
    <property type="entry name" value="AKR_Detox_Biosynth"/>
</dbReference>
<protein>
    <submittedName>
        <fullName evidence="4">General stress protein 69</fullName>
        <ecNumber evidence="4">1.1.1.-</ecNumber>
    </submittedName>
</protein>
<name>A0A6I6MR92_9CAUL</name>
<dbReference type="EMBL" id="CP047045">
    <property type="protein sequence ID" value="QGZ93653.1"/>
    <property type="molecule type" value="Genomic_DNA"/>
</dbReference>
<keyword evidence="1 4" id="KW-0560">Oxidoreductase</keyword>
<dbReference type="PRINTS" id="PR00069">
    <property type="entry name" value="ALDKETRDTASE"/>
</dbReference>
<feature type="region of interest" description="Disordered" evidence="2">
    <location>
        <begin position="334"/>
        <end position="355"/>
    </location>
</feature>
<dbReference type="InterPro" id="IPR036812">
    <property type="entry name" value="NAD(P)_OxRdtase_dom_sf"/>
</dbReference>
<dbReference type="FunFam" id="3.20.20.100:FF:000004">
    <property type="entry name" value="Oxidoreductase, aldo/keto reductase"/>
    <property type="match status" value="1"/>
</dbReference>
<dbReference type="PANTHER" id="PTHR43364">
    <property type="entry name" value="NADH-SPECIFIC METHYLGLYOXAL REDUCTASE-RELATED"/>
    <property type="match status" value="1"/>
</dbReference>
<dbReference type="Pfam" id="PF00248">
    <property type="entry name" value="Aldo_ket_red"/>
    <property type="match status" value="1"/>
</dbReference>
<evidence type="ECO:0000256" key="1">
    <source>
        <dbReference type="ARBA" id="ARBA00023002"/>
    </source>
</evidence>
<evidence type="ECO:0000313" key="5">
    <source>
        <dbReference type="Proteomes" id="UP000431269"/>
    </source>
</evidence>
<dbReference type="RefSeq" id="WP_158764652.1">
    <property type="nucleotide sequence ID" value="NZ_CP047045.1"/>
</dbReference>
<dbReference type="InterPro" id="IPR018170">
    <property type="entry name" value="Aldo/ket_reductase_CS"/>
</dbReference>
<dbReference type="InterPro" id="IPR020471">
    <property type="entry name" value="AKR"/>
</dbReference>
<dbReference type="PROSITE" id="PS00062">
    <property type="entry name" value="ALDOKETO_REDUCTASE_2"/>
    <property type="match status" value="1"/>
</dbReference>
<dbReference type="Gene3D" id="3.20.20.100">
    <property type="entry name" value="NADP-dependent oxidoreductase domain"/>
    <property type="match status" value="1"/>
</dbReference>
<proteinExistence type="predicted"/>
<sequence>MEYAFLGGSGLTVSRLGFGGATFGGTAKYYAHIGTTGVEEATRIVGRCIDAGVTLFDTSNSYSDGDSELILGKALGARRKDVVLASKVSVRVGGGPNDVGLSRHNIVQSCEDSLKRLGTTWLDLYQMHVPDTLTPIEETLRALDDLVRTGKVRYVGVSNYSGWQLMKSLAVSDARQLERFISQQVYYSLVARDVEHELVPLSIDQKVGMLIWGPLASGFLSGKLKRGEEPPKSIRMGAMPGTPKVGEWDRAHDILDVARKIAEIRGVSVGQVAMNWLLAKPWVTSVLIGARNEAQLEDNLGSASWRLSPEEVAELDAISAPPFPYPYWTQRGHAERNPALTNTSALPRLASPEKS</sequence>
<reference evidence="5" key="1">
    <citation type="submission" date="2019-12" db="EMBL/GenBank/DDBJ databases">
        <title>Complete genome of Terracaulis silvestris 0127_4.</title>
        <authorList>
            <person name="Vieira S."/>
            <person name="Riedel T."/>
            <person name="Sproer C."/>
            <person name="Pascual J."/>
            <person name="Boedeker C."/>
            <person name="Overmann J."/>
        </authorList>
    </citation>
    <scope>NUCLEOTIDE SEQUENCE [LARGE SCALE GENOMIC DNA]</scope>
    <source>
        <strain evidence="5">0127_4</strain>
    </source>
</reference>
<dbReference type="EC" id="1.1.1.-" evidence="4"/>
<feature type="domain" description="NADP-dependent oxidoreductase" evidence="3">
    <location>
        <begin position="15"/>
        <end position="319"/>
    </location>
</feature>
<dbReference type="CDD" id="cd19091">
    <property type="entry name" value="AKR_PsAKR"/>
    <property type="match status" value="1"/>
</dbReference>
<evidence type="ECO:0000256" key="2">
    <source>
        <dbReference type="SAM" id="MobiDB-lite"/>
    </source>
</evidence>
<dbReference type="GO" id="GO:0005829">
    <property type="term" value="C:cytosol"/>
    <property type="evidence" value="ECO:0007669"/>
    <property type="project" value="UniProtKB-ARBA"/>
</dbReference>
<dbReference type="Proteomes" id="UP000431269">
    <property type="component" value="Chromosome"/>
</dbReference>
<dbReference type="SUPFAM" id="SSF51430">
    <property type="entry name" value="NAD(P)-linked oxidoreductase"/>
    <property type="match status" value="1"/>
</dbReference>
<keyword evidence="5" id="KW-1185">Reference proteome</keyword>
<evidence type="ECO:0000259" key="3">
    <source>
        <dbReference type="Pfam" id="PF00248"/>
    </source>
</evidence>
<dbReference type="PANTHER" id="PTHR43364:SF18">
    <property type="entry name" value="OXIDOREDUCTASE"/>
    <property type="match status" value="1"/>
</dbReference>
<dbReference type="KEGG" id="tsv:DSM104635_00465"/>
<organism evidence="4 5">
    <name type="scientific">Terricaulis silvestris</name>
    <dbReference type="NCBI Taxonomy" id="2686094"/>
    <lineage>
        <taxon>Bacteria</taxon>
        <taxon>Pseudomonadati</taxon>
        <taxon>Pseudomonadota</taxon>
        <taxon>Alphaproteobacteria</taxon>
        <taxon>Caulobacterales</taxon>
        <taxon>Caulobacteraceae</taxon>
        <taxon>Terricaulis</taxon>
    </lineage>
</organism>